<dbReference type="EMBL" id="JBHMAR010000021">
    <property type="protein sequence ID" value="MFB9736986.1"/>
    <property type="molecule type" value="Genomic_DNA"/>
</dbReference>
<evidence type="ECO:0000259" key="4">
    <source>
        <dbReference type="Pfam" id="PF13490"/>
    </source>
</evidence>
<comment type="caution">
    <text evidence="5">The sequence shown here is derived from an EMBL/GenBank/DDBJ whole genome shotgun (WGS) entry which is preliminary data.</text>
</comment>
<feature type="domain" description="Putative zinc-finger" evidence="4">
    <location>
        <begin position="15"/>
        <end position="43"/>
    </location>
</feature>
<keyword evidence="2" id="KW-0804">Transcription</keyword>
<evidence type="ECO:0000256" key="3">
    <source>
        <dbReference type="SAM" id="MobiDB-lite"/>
    </source>
</evidence>
<name>A0ABV5VGP0_9ACTN</name>
<feature type="region of interest" description="Disordered" evidence="3">
    <location>
        <begin position="76"/>
        <end position="111"/>
    </location>
</feature>
<feature type="compositionally biased region" description="Polar residues" evidence="3">
    <location>
        <begin position="205"/>
        <end position="224"/>
    </location>
</feature>
<reference evidence="5 6" key="1">
    <citation type="submission" date="2024-09" db="EMBL/GenBank/DDBJ databases">
        <authorList>
            <person name="Sun Q."/>
            <person name="Mori K."/>
        </authorList>
    </citation>
    <scope>NUCLEOTIDE SEQUENCE [LARGE SCALE GENOMIC DNA]</scope>
    <source>
        <strain evidence="5 6">JCM 10918</strain>
    </source>
</reference>
<dbReference type="InterPro" id="IPR041916">
    <property type="entry name" value="Anti_sigma_zinc_sf"/>
</dbReference>
<feature type="region of interest" description="Disordered" evidence="3">
    <location>
        <begin position="195"/>
        <end position="243"/>
    </location>
</feature>
<keyword evidence="6" id="KW-1185">Reference proteome</keyword>
<keyword evidence="1" id="KW-0805">Transcription regulation</keyword>
<evidence type="ECO:0000313" key="6">
    <source>
        <dbReference type="Proteomes" id="UP001589703"/>
    </source>
</evidence>
<feature type="compositionally biased region" description="Low complexity" evidence="3">
    <location>
        <begin position="315"/>
        <end position="329"/>
    </location>
</feature>
<evidence type="ECO:0000313" key="5">
    <source>
        <dbReference type="EMBL" id="MFB9736986.1"/>
    </source>
</evidence>
<dbReference type="InterPro" id="IPR027383">
    <property type="entry name" value="Znf_put"/>
</dbReference>
<organism evidence="5 6">
    <name type="scientific">Streptomyces thermocoprophilus</name>
    <dbReference type="NCBI Taxonomy" id="78356"/>
    <lineage>
        <taxon>Bacteria</taxon>
        <taxon>Bacillati</taxon>
        <taxon>Actinomycetota</taxon>
        <taxon>Actinomycetes</taxon>
        <taxon>Kitasatosporales</taxon>
        <taxon>Streptomycetaceae</taxon>
        <taxon>Streptomyces</taxon>
    </lineage>
</organism>
<accession>A0ABV5VGP0</accession>
<feature type="region of interest" description="Disordered" evidence="3">
    <location>
        <begin position="309"/>
        <end position="329"/>
    </location>
</feature>
<dbReference type="RefSeq" id="WP_356757898.1">
    <property type="nucleotide sequence ID" value="NZ_JBHMAR010000021.1"/>
</dbReference>
<sequence>MSGSRPDPAEQHLGDRLSALVDGELGHDARERVLAHVATCPKCKAEVDAQRRLKNVFAEVAPPPPSESFLARLQGLPAGGDPDGDGTPFGGGGLSGLGGSRLGGGGLGDSSSGATGTFGVLGVRRRGDAAAFGFDYAPLGPRGSLMPSDSDGRGFRIHPVGRGDSDRPASRGLRIAFVAAGAVSLAALALGGMTGGAPTDADSRGTGSSVLPARTQGTTATPATDGQRRRGGAPLVQAGQGRTLGRTDAFTKASAPLQPGAVAPAVDQAVRDTLTTPVMAGAAAMSPLIRPLDVTPPIPLGTWAGTQALTAPGLSTAPIPEPSSSAPSR</sequence>
<dbReference type="Proteomes" id="UP001589703">
    <property type="component" value="Unassembled WGS sequence"/>
</dbReference>
<feature type="compositionally biased region" description="Gly residues" evidence="3">
    <location>
        <begin position="87"/>
        <end position="108"/>
    </location>
</feature>
<evidence type="ECO:0000256" key="1">
    <source>
        <dbReference type="ARBA" id="ARBA00023015"/>
    </source>
</evidence>
<evidence type="ECO:0000256" key="2">
    <source>
        <dbReference type="ARBA" id="ARBA00023163"/>
    </source>
</evidence>
<dbReference type="Pfam" id="PF13490">
    <property type="entry name" value="zf-HC2"/>
    <property type="match status" value="1"/>
</dbReference>
<proteinExistence type="predicted"/>
<dbReference type="Gene3D" id="1.10.10.1320">
    <property type="entry name" value="Anti-sigma factor, zinc-finger domain"/>
    <property type="match status" value="1"/>
</dbReference>
<protein>
    <submittedName>
        <fullName evidence="5">Anti-sigma factor family protein</fullName>
    </submittedName>
</protein>
<gene>
    <name evidence="5" type="ORF">ACFFRO_17895</name>
</gene>